<dbReference type="InterPro" id="IPR011993">
    <property type="entry name" value="PH-like_dom_sf"/>
</dbReference>
<dbReference type="OrthoDB" id="6537982at2759"/>
<dbReference type="InterPro" id="IPR037746">
    <property type="entry name" value="Dok-7"/>
</dbReference>
<evidence type="ECO:0000313" key="2">
    <source>
        <dbReference type="Proteomes" id="UP000025227"/>
    </source>
</evidence>
<protein>
    <submittedName>
        <fullName evidence="3">PH domain-containing protein</fullName>
    </submittedName>
</protein>
<name>A0A7I5EEF8_HAECO</name>
<proteinExistence type="predicted"/>
<feature type="region of interest" description="Disordered" evidence="1">
    <location>
        <begin position="830"/>
        <end position="849"/>
    </location>
</feature>
<keyword evidence="2" id="KW-1185">Reference proteome</keyword>
<feature type="compositionally biased region" description="Basic and acidic residues" evidence="1">
    <location>
        <begin position="618"/>
        <end position="627"/>
    </location>
</feature>
<dbReference type="AlphaFoldDB" id="A0A7I5EEF8"/>
<dbReference type="Proteomes" id="UP000025227">
    <property type="component" value="Unplaced"/>
</dbReference>
<dbReference type="WBParaSite" id="HCON_00185640-00001">
    <property type="protein sequence ID" value="HCON_00185640-00001"/>
    <property type="gene ID" value="HCON_00185640"/>
</dbReference>
<dbReference type="OMA" id="IESHCKL"/>
<dbReference type="Gene3D" id="2.30.29.30">
    <property type="entry name" value="Pleckstrin-homology domain (PH domain)/Phosphotyrosine-binding domain (PTB)"/>
    <property type="match status" value="1"/>
</dbReference>
<feature type="compositionally biased region" description="Polar residues" evidence="1">
    <location>
        <begin position="746"/>
        <end position="757"/>
    </location>
</feature>
<evidence type="ECO:0000256" key="1">
    <source>
        <dbReference type="SAM" id="MobiDB-lite"/>
    </source>
</evidence>
<feature type="compositionally biased region" description="Polar residues" evidence="1">
    <location>
        <begin position="833"/>
        <end position="848"/>
    </location>
</feature>
<feature type="compositionally biased region" description="Polar residues" evidence="1">
    <location>
        <begin position="709"/>
        <end position="724"/>
    </location>
</feature>
<feature type="region of interest" description="Disordered" evidence="1">
    <location>
        <begin position="267"/>
        <end position="286"/>
    </location>
</feature>
<reference evidence="3" key="1">
    <citation type="submission" date="2020-12" db="UniProtKB">
        <authorList>
            <consortium name="WormBaseParasite"/>
        </authorList>
    </citation>
    <scope>IDENTIFICATION</scope>
    <source>
        <strain evidence="3">MHco3</strain>
    </source>
</reference>
<sequence>MKERVDLNSNGLCIESSGRILKNGKWVKRYILCKKPTDVSTPILYVYKSKKDRQSNNSKTSLVLQNYVGFESGFELKKSQHTLALITLEDIVVISFLLPESLVVWETWLRSTCGTSTCFYMQLHHAPQRSEFASVLYKEVRCHLHDSRMAIVYGRPQKLLLYCDIHFARINVDQNNMVTVQPSESSTDECFVFMCARSETFHRMLTKAMREKGLHRYLSKKNSEGDWMPDFVVPKRVEQADTESQFSHTLSGLFNFFNIEQSKQSKRVNLDKEKSKSGFHVGGASGPKVHSNLARANSLAFYHNTKAPATREEPVANYVNIGRHSVSKPILDRERGGSERERIYATSRKASRFEPAVTANYENYQNKESIIQNRLANVLHRKSLPNYINAPQTSHLRKEEKQFSMRSPSHGYRRKSELALVHAMDKPSTSKGRSVGDLKAARLEESRYENWRKAKKFISSIKPKSQSDLNQRNKMNRLSLVKSSSTGALQFASSAPYYNEAIGGESSDSLTDDFDEPPPSLDLVVCETSTLQKEFEESPPEGLVRPREDIQIKPRAGVSAVLARRLAASITGSFSKYDGERATHHYQGDPPSDSVKAASPPMLEALDGIEAAVYRGQDRLKESDRRASSVSFHKVLPMPMKQPKQKKSSVSINQKSVVHITSPRNSTSYSESTRSSSESLSSDARSRISFRKRTNSPPKVAAPILLPRQPSSHTLLQASTSGESLESERTARTSNSPSLLRRYSRPDTSLHSLQSTASSRQTLNYCDVALPIAANSSSSSTSINSRVEYVTIDPVSTTAAREASSMHLSPFERSRAMSTSMTGVPIIRRRSHGQSSTSDSVSLGQPTRQGFFRKYRKMRRNKKNASMSQLNM</sequence>
<dbReference type="GO" id="GO:0019901">
    <property type="term" value="F:protein kinase binding"/>
    <property type="evidence" value="ECO:0007669"/>
    <property type="project" value="InterPro"/>
</dbReference>
<evidence type="ECO:0000313" key="3">
    <source>
        <dbReference type="WBParaSite" id="HCON_00185640-00001"/>
    </source>
</evidence>
<organism evidence="2 3">
    <name type="scientific">Haemonchus contortus</name>
    <name type="common">Barber pole worm</name>
    <dbReference type="NCBI Taxonomy" id="6289"/>
    <lineage>
        <taxon>Eukaryota</taxon>
        <taxon>Metazoa</taxon>
        <taxon>Ecdysozoa</taxon>
        <taxon>Nematoda</taxon>
        <taxon>Chromadorea</taxon>
        <taxon>Rhabditida</taxon>
        <taxon>Rhabditina</taxon>
        <taxon>Rhabditomorpha</taxon>
        <taxon>Strongyloidea</taxon>
        <taxon>Trichostrongylidae</taxon>
        <taxon>Haemonchus</taxon>
    </lineage>
</organism>
<feature type="region of interest" description="Disordered" evidence="1">
    <location>
        <begin position="618"/>
        <end position="757"/>
    </location>
</feature>
<dbReference type="PANTHER" id="PTHR21636:SF2">
    <property type="entry name" value="PROTEIN DOK-7"/>
    <property type="match status" value="1"/>
</dbReference>
<feature type="compositionally biased region" description="Low complexity" evidence="1">
    <location>
        <begin position="664"/>
        <end position="683"/>
    </location>
</feature>
<dbReference type="GO" id="GO:0007528">
    <property type="term" value="P:neuromuscular junction development"/>
    <property type="evidence" value="ECO:0007669"/>
    <property type="project" value="TreeGrafter"/>
</dbReference>
<accession>A0A7I5EEF8</accession>
<dbReference type="PANTHER" id="PTHR21636">
    <property type="entry name" value="PROTEIN DOK-7"/>
    <property type="match status" value="1"/>
</dbReference>